<dbReference type="EMBL" id="CP040760">
    <property type="protein sequence ID" value="QDA35847.1"/>
    <property type="molecule type" value="Genomic_DNA"/>
</dbReference>
<evidence type="ECO:0000313" key="5">
    <source>
        <dbReference type="Proteomes" id="UP000296374"/>
    </source>
</evidence>
<dbReference type="PANTHER" id="PTHR43333">
    <property type="entry name" value="2-HACID_DH_C DOMAIN-CONTAINING PROTEIN"/>
    <property type="match status" value="1"/>
</dbReference>
<evidence type="ECO:0000313" key="4">
    <source>
        <dbReference type="EMBL" id="QDA35847.1"/>
    </source>
</evidence>
<dbReference type="PANTHER" id="PTHR43333:SF1">
    <property type="entry name" value="D-ISOMER SPECIFIC 2-HYDROXYACID DEHYDROGENASE NAD-BINDING DOMAIN-CONTAINING PROTEIN"/>
    <property type="match status" value="1"/>
</dbReference>
<proteinExistence type="predicted"/>
<name>A0A4Y5SQS8_9RHOB</name>
<keyword evidence="4" id="KW-0614">Plasmid</keyword>
<dbReference type="AlphaFoldDB" id="A0A4Y5SQS8"/>
<dbReference type="Proteomes" id="UP000296374">
    <property type="component" value="Plasmid unnamed6"/>
</dbReference>
<evidence type="ECO:0000256" key="1">
    <source>
        <dbReference type="ARBA" id="ARBA00023002"/>
    </source>
</evidence>
<protein>
    <submittedName>
        <fullName evidence="4">Hydroxyacid dehydrogenase</fullName>
    </submittedName>
</protein>
<gene>
    <name evidence="4" type="ORF">E4191_16960</name>
</gene>
<reference evidence="5" key="1">
    <citation type="submission" date="2019-05" db="EMBL/GenBank/DDBJ databases">
        <title>Tamlana fucoidanivorans sp. nov., isolated from the surface of algae collected from Fujian province in China.</title>
        <authorList>
            <person name="Li J."/>
        </authorList>
    </citation>
    <scope>NUCLEOTIDE SEQUENCE [LARGE SCALE GENOMIC DNA]</scope>
    <source>
        <strain evidence="5">2251</strain>
        <plasmid evidence="5">unnamed6</plasmid>
    </source>
</reference>
<dbReference type="SUPFAM" id="SSF51735">
    <property type="entry name" value="NAD(P)-binding Rossmann-fold domains"/>
    <property type="match status" value="1"/>
</dbReference>
<geneLocation type="plasmid" evidence="4 5">
    <name>unnamed6</name>
</geneLocation>
<keyword evidence="1" id="KW-0560">Oxidoreductase</keyword>
<dbReference type="Gene3D" id="3.40.50.720">
    <property type="entry name" value="NAD(P)-binding Rossmann-like Domain"/>
    <property type="match status" value="2"/>
</dbReference>
<organism evidence="4 5">
    <name type="scientific">Paracoccus liaowanqingii</name>
    <dbReference type="NCBI Taxonomy" id="2560053"/>
    <lineage>
        <taxon>Bacteria</taxon>
        <taxon>Pseudomonadati</taxon>
        <taxon>Pseudomonadota</taxon>
        <taxon>Alphaproteobacteria</taxon>
        <taxon>Rhodobacterales</taxon>
        <taxon>Paracoccaceae</taxon>
        <taxon>Paracoccus</taxon>
    </lineage>
</organism>
<dbReference type="GO" id="GO:0016491">
    <property type="term" value="F:oxidoreductase activity"/>
    <property type="evidence" value="ECO:0007669"/>
    <property type="project" value="UniProtKB-KW"/>
</dbReference>
<dbReference type="Pfam" id="PF02826">
    <property type="entry name" value="2-Hacid_dh_C"/>
    <property type="match status" value="1"/>
</dbReference>
<dbReference type="GO" id="GO:0051287">
    <property type="term" value="F:NAD binding"/>
    <property type="evidence" value="ECO:0007669"/>
    <property type="project" value="InterPro"/>
</dbReference>
<dbReference type="KEGG" id="plia:E4191_16960"/>
<sequence>MTTSLEPIAGVYLCDMLDLETLFAPSLARLPQLRMYRPDAVPDAAEIRLAIAYRPAQAAFLPFSRLQLVQSIAAGVDGILGNPSLPPDIPVARVRDPEQAAIMAGFAVWHVIWHHRRMGHYLKAAQAYRWDRISFAGLKAPSATVVGVLGYGTMGRAVAEAVAQLGFDVRAATLTPRQDQGAIPLITGPHAPRRLAAQCDIVINLLPLTPDTRSMIDAGFLAAMPQGAVLIHLGRGEQLVEPALLDMLDRGHLSGASLDVFATEPLPADHPFWNHPNVVVTPHEASVLPASAVVDALERSLADLRAGVTPRTAVDRIKGY</sequence>
<feature type="domain" description="D-isomer specific 2-hydroxyacid dehydrogenase NAD-binding" evidence="3">
    <location>
        <begin position="109"/>
        <end position="284"/>
    </location>
</feature>
<dbReference type="RefSeq" id="WP_139615665.1">
    <property type="nucleotide sequence ID" value="NZ_CP040760.1"/>
</dbReference>
<keyword evidence="2" id="KW-0520">NAD</keyword>
<dbReference type="InterPro" id="IPR006140">
    <property type="entry name" value="D-isomer_DH_NAD-bd"/>
</dbReference>
<accession>A0A4Y5SQS8</accession>
<evidence type="ECO:0000259" key="3">
    <source>
        <dbReference type="Pfam" id="PF02826"/>
    </source>
</evidence>
<dbReference type="InterPro" id="IPR036291">
    <property type="entry name" value="NAD(P)-bd_dom_sf"/>
</dbReference>
<evidence type="ECO:0000256" key="2">
    <source>
        <dbReference type="ARBA" id="ARBA00023027"/>
    </source>
</evidence>